<dbReference type="PANTHER" id="PTHR46910">
    <property type="entry name" value="TRANSCRIPTION FACTOR PDR1"/>
    <property type="match status" value="1"/>
</dbReference>
<organism evidence="7 8">
    <name type="scientific">Oidiodendron maius (strain Zn)</name>
    <dbReference type="NCBI Taxonomy" id="913774"/>
    <lineage>
        <taxon>Eukaryota</taxon>
        <taxon>Fungi</taxon>
        <taxon>Dikarya</taxon>
        <taxon>Ascomycota</taxon>
        <taxon>Pezizomycotina</taxon>
        <taxon>Leotiomycetes</taxon>
        <taxon>Leotiomycetes incertae sedis</taxon>
        <taxon>Myxotrichaceae</taxon>
        <taxon>Oidiodendron</taxon>
    </lineage>
</organism>
<dbReference type="GO" id="GO:0008270">
    <property type="term" value="F:zinc ion binding"/>
    <property type="evidence" value="ECO:0007669"/>
    <property type="project" value="InterPro"/>
</dbReference>
<dbReference type="PANTHER" id="PTHR46910:SF3">
    <property type="entry name" value="HALOTOLERANCE PROTEIN 9-RELATED"/>
    <property type="match status" value="1"/>
</dbReference>
<comment type="subcellular location">
    <subcellularLocation>
        <location evidence="1">Nucleus</location>
    </subcellularLocation>
</comment>
<gene>
    <name evidence="7" type="ORF">OIDMADRAFT_174002</name>
</gene>
<dbReference type="InParanoid" id="A0A0C3HF13"/>
<dbReference type="CDD" id="cd12148">
    <property type="entry name" value="fungal_TF_MHR"/>
    <property type="match status" value="1"/>
</dbReference>
<dbReference type="OrthoDB" id="39175at2759"/>
<feature type="domain" description="Xylanolytic transcriptional activator regulatory" evidence="6">
    <location>
        <begin position="249"/>
        <end position="316"/>
    </location>
</feature>
<dbReference type="HOGENOM" id="CLU_850191_0_0_1"/>
<protein>
    <recommendedName>
        <fullName evidence="6">Xylanolytic transcriptional activator regulatory domain-containing protein</fullName>
    </recommendedName>
</protein>
<dbReference type="InterPro" id="IPR050987">
    <property type="entry name" value="AtrR-like"/>
</dbReference>
<evidence type="ECO:0000256" key="1">
    <source>
        <dbReference type="ARBA" id="ARBA00004123"/>
    </source>
</evidence>
<keyword evidence="3" id="KW-0238">DNA-binding</keyword>
<evidence type="ECO:0000259" key="6">
    <source>
        <dbReference type="SMART" id="SM00906"/>
    </source>
</evidence>
<evidence type="ECO:0000256" key="5">
    <source>
        <dbReference type="SAM" id="MobiDB-lite"/>
    </source>
</evidence>
<name>A0A0C3HF13_OIDMZ</name>
<evidence type="ECO:0000256" key="4">
    <source>
        <dbReference type="ARBA" id="ARBA00023242"/>
    </source>
</evidence>
<dbReference type="Proteomes" id="UP000054321">
    <property type="component" value="Unassembled WGS sequence"/>
</dbReference>
<dbReference type="EMBL" id="KN832870">
    <property type="protein sequence ID" value="KIN06826.1"/>
    <property type="molecule type" value="Genomic_DNA"/>
</dbReference>
<reference evidence="7 8" key="1">
    <citation type="submission" date="2014-04" db="EMBL/GenBank/DDBJ databases">
        <authorList>
            <consortium name="DOE Joint Genome Institute"/>
            <person name="Kuo A."/>
            <person name="Martino E."/>
            <person name="Perotto S."/>
            <person name="Kohler A."/>
            <person name="Nagy L.G."/>
            <person name="Floudas D."/>
            <person name="Copeland A."/>
            <person name="Barry K.W."/>
            <person name="Cichocki N."/>
            <person name="Veneault-Fourrey C."/>
            <person name="LaButti K."/>
            <person name="Lindquist E.A."/>
            <person name="Lipzen A."/>
            <person name="Lundell T."/>
            <person name="Morin E."/>
            <person name="Murat C."/>
            <person name="Sun H."/>
            <person name="Tunlid A."/>
            <person name="Henrissat B."/>
            <person name="Grigoriev I.V."/>
            <person name="Hibbett D.S."/>
            <person name="Martin F."/>
            <person name="Nordberg H.P."/>
            <person name="Cantor M.N."/>
            <person name="Hua S.X."/>
        </authorList>
    </citation>
    <scope>NUCLEOTIDE SEQUENCE [LARGE SCALE GENOMIC DNA]</scope>
    <source>
        <strain evidence="7 8">Zn</strain>
    </source>
</reference>
<keyword evidence="8" id="KW-1185">Reference proteome</keyword>
<evidence type="ECO:0000313" key="7">
    <source>
        <dbReference type="EMBL" id="KIN06826.1"/>
    </source>
</evidence>
<feature type="region of interest" description="Disordered" evidence="5">
    <location>
        <begin position="74"/>
        <end position="95"/>
    </location>
</feature>
<dbReference type="SMART" id="SM00906">
    <property type="entry name" value="Fungal_trans"/>
    <property type="match status" value="1"/>
</dbReference>
<reference evidence="8" key="2">
    <citation type="submission" date="2015-01" db="EMBL/GenBank/DDBJ databases">
        <title>Evolutionary Origins and Diversification of the Mycorrhizal Mutualists.</title>
        <authorList>
            <consortium name="DOE Joint Genome Institute"/>
            <consortium name="Mycorrhizal Genomics Consortium"/>
            <person name="Kohler A."/>
            <person name="Kuo A."/>
            <person name="Nagy L.G."/>
            <person name="Floudas D."/>
            <person name="Copeland A."/>
            <person name="Barry K.W."/>
            <person name="Cichocki N."/>
            <person name="Veneault-Fourrey C."/>
            <person name="LaButti K."/>
            <person name="Lindquist E.A."/>
            <person name="Lipzen A."/>
            <person name="Lundell T."/>
            <person name="Morin E."/>
            <person name="Murat C."/>
            <person name="Riley R."/>
            <person name="Ohm R."/>
            <person name="Sun H."/>
            <person name="Tunlid A."/>
            <person name="Henrissat B."/>
            <person name="Grigoriev I.V."/>
            <person name="Hibbett D.S."/>
            <person name="Martin F."/>
        </authorList>
    </citation>
    <scope>NUCLEOTIDE SEQUENCE [LARGE SCALE GENOMIC DNA]</scope>
    <source>
        <strain evidence="8">Zn</strain>
    </source>
</reference>
<evidence type="ECO:0000256" key="2">
    <source>
        <dbReference type="ARBA" id="ARBA00022723"/>
    </source>
</evidence>
<proteinExistence type="predicted"/>
<dbReference type="AlphaFoldDB" id="A0A0C3HF13"/>
<dbReference type="GO" id="GO:0003700">
    <property type="term" value="F:DNA-binding transcription factor activity"/>
    <property type="evidence" value="ECO:0007669"/>
    <property type="project" value="InterPro"/>
</dbReference>
<keyword evidence="4" id="KW-0539">Nucleus</keyword>
<keyword evidence="2" id="KW-0479">Metal-binding</keyword>
<evidence type="ECO:0000313" key="8">
    <source>
        <dbReference type="Proteomes" id="UP000054321"/>
    </source>
</evidence>
<dbReference type="GO" id="GO:0006351">
    <property type="term" value="P:DNA-templated transcription"/>
    <property type="evidence" value="ECO:0007669"/>
    <property type="project" value="InterPro"/>
</dbReference>
<dbReference type="InterPro" id="IPR007219">
    <property type="entry name" value="XnlR_reg_dom"/>
</dbReference>
<evidence type="ECO:0000256" key="3">
    <source>
        <dbReference type="ARBA" id="ARBA00023125"/>
    </source>
</evidence>
<dbReference type="Pfam" id="PF04082">
    <property type="entry name" value="Fungal_trans"/>
    <property type="match status" value="1"/>
</dbReference>
<sequence>MAKDQQQLLIASRYQCLGRQLLELQSSLDQTLKHMGEPTQDPKAYDRELDSLLVQAVQNINACRVGAQVRSPSRSTTPIVDVSTEPTQLKPGEPHYFHDPTWDSAEWGTLGSSKNRTTEYTVFPLPYSKAQALELIEHFRFETERFYPFIPLDCLASLAGSATDFITHTETEGWGDLLDIRNLDMLRLVLGCSTASKMNRETKVTSRITSIAFENLITKMNGHNIDAKDIAIATLLSIYHLQCDEIVLAWRKISIAAKMCQELSLYKSTIGEPLWVSKMFWCIYVLDKRLSFMSGFPFTINDEDIERNVPEYASKSVAILFTRLTIS</sequence>
<dbReference type="GO" id="GO:0005634">
    <property type="term" value="C:nucleus"/>
    <property type="evidence" value="ECO:0007669"/>
    <property type="project" value="UniProtKB-SubCell"/>
</dbReference>
<accession>A0A0C3HF13</accession>
<dbReference type="GO" id="GO:0003677">
    <property type="term" value="F:DNA binding"/>
    <property type="evidence" value="ECO:0007669"/>
    <property type="project" value="UniProtKB-KW"/>
</dbReference>